<protein>
    <recommendedName>
        <fullName evidence="3">Immunity protein Imm6</fullName>
    </recommendedName>
</protein>
<dbReference type="RefSeq" id="WP_063235989.1">
    <property type="nucleotide sequence ID" value="NZ_BCVO01000035.1"/>
</dbReference>
<proteinExistence type="predicted"/>
<dbReference type="Proteomes" id="UP000214618">
    <property type="component" value="Chromosome"/>
</dbReference>
<evidence type="ECO:0000313" key="2">
    <source>
        <dbReference type="Proteomes" id="UP000214618"/>
    </source>
</evidence>
<reference evidence="1 2" key="1">
    <citation type="submission" date="2016-10" db="EMBL/GenBank/DDBJ databases">
        <title>The whole genome sequencing and assembly of Bacillus simplex DSM 1321 strain.</title>
        <authorList>
            <person name="Park M.-K."/>
            <person name="Lee Y.-J."/>
            <person name="Yi H."/>
            <person name="Bahn Y.-S."/>
            <person name="Kim J.F."/>
            <person name="Lee D.-W."/>
        </authorList>
    </citation>
    <scope>NUCLEOTIDE SEQUENCE [LARGE SCALE GENOMIC DNA]</scope>
    <source>
        <strain evidence="1 2">DSM 1321</strain>
    </source>
</reference>
<name>A0A223EPK2_9BACI</name>
<dbReference type="Pfam" id="PF14434">
    <property type="entry name" value="Imm6"/>
    <property type="match status" value="1"/>
</dbReference>
<organism evidence="1 2">
    <name type="scientific">Peribacillus simplex NBRC 15720 = DSM 1321</name>
    <dbReference type="NCBI Taxonomy" id="1349754"/>
    <lineage>
        <taxon>Bacteria</taxon>
        <taxon>Bacillati</taxon>
        <taxon>Bacillota</taxon>
        <taxon>Bacilli</taxon>
        <taxon>Bacillales</taxon>
        <taxon>Bacillaceae</taxon>
        <taxon>Peribacillus</taxon>
    </lineage>
</organism>
<gene>
    <name evidence="1" type="ORF">BS1321_26465</name>
</gene>
<accession>A0A223EPK2</accession>
<dbReference type="InterPro" id="IPR025674">
    <property type="entry name" value="Imm6"/>
</dbReference>
<dbReference type="GeneID" id="56476342"/>
<dbReference type="EMBL" id="CP017704">
    <property type="protein sequence ID" value="ASS97129.1"/>
    <property type="molecule type" value="Genomic_DNA"/>
</dbReference>
<dbReference type="AlphaFoldDB" id="A0A223EPK2"/>
<evidence type="ECO:0000313" key="1">
    <source>
        <dbReference type="EMBL" id="ASS97129.1"/>
    </source>
</evidence>
<dbReference type="OrthoDB" id="2219989at2"/>
<evidence type="ECO:0008006" key="3">
    <source>
        <dbReference type="Google" id="ProtNLM"/>
    </source>
</evidence>
<sequence length="169" mass="19587">MENKLFDNIQSEVKVGFVLTVAERVFSVISKDDERYPEGREALDKCWLWVESHAVTGDELYELIDNADYTGISEFAEEEEEMNIARLWSLLVDAVAYTSWEAFNLEKVKYLPQSLEGIHADSITIFLNSAVETSFLTVDEIERMESVLHDYLCTDNKILINREEFIKLF</sequence>